<evidence type="ECO:0000313" key="9">
    <source>
        <dbReference type="Proteomes" id="UP000054383"/>
    </source>
</evidence>
<keyword evidence="9" id="KW-1185">Reference proteome</keyword>
<keyword evidence="2" id="KW-0805">Transcription regulation</keyword>
<evidence type="ECO:0000256" key="4">
    <source>
        <dbReference type="ARBA" id="ARBA00023163"/>
    </source>
</evidence>
<dbReference type="SMART" id="SM00066">
    <property type="entry name" value="GAL4"/>
    <property type="match status" value="1"/>
</dbReference>
<dbReference type="STRING" id="28573.A0A0U1LRU8"/>
<dbReference type="CDD" id="cd00067">
    <property type="entry name" value="GAL4"/>
    <property type="match status" value="1"/>
</dbReference>
<feature type="domain" description="Zn(2)-C6 fungal-type" evidence="7">
    <location>
        <begin position="96"/>
        <end position="125"/>
    </location>
</feature>
<keyword evidence="4" id="KW-0804">Transcription</keyword>
<dbReference type="InterPro" id="IPR007219">
    <property type="entry name" value="XnlR_reg_dom"/>
</dbReference>
<evidence type="ECO:0000256" key="1">
    <source>
        <dbReference type="ARBA" id="ARBA00022723"/>
    </source>
</evidence>
<dbReference type="InterPro" id="IPR001138">
    <property type="entry name" value="Zn2Cys6_DnaBD"/>
</dbReference>
<evidence type="ECO:0000256" key="2">
    <source>
        <dbReference type="ARBA" id="ARBA00023015"/>
    </source>
</evidence>
<evidence type="ECO:0000256" key="5">
    <source>
        <dbReference type="ARBA" id="ARBA00023242"/>
    </source>
</evidence>
<sequence>MRKRAARATPARNCPLERIPHLNNAAFRPRRSSLSRRITAAGLLRIVAEMASESPHPNGSSPQVTVATPDGDVKRKAESQSGTHTRAKRNRYISIACNECKRRKIKCNGQVPCQRCGHLNLECLYAPNCCNGNFKESEEYRSMKEQISTLEEQVNTLFSRLNELNSQRPSQLDSTPFESFASNSSHAESLSPAQVPPNRVRSKHPRFHGPTSSAFNFDVARSSLQNMGIAPNEGPMHEDLTPIPSETPQPDLNHTTTAQIATMFPTKDPIWFIRREEAIRLCKVYEEEIGLMYPIFDIDKVIARTNLLYHFLEAASRTGFTKRDLPGLDGLQDDDTLNLKMILATTLVLEGNGQSDLAHRLFETVKPVFYAKMLEPVDVKSVQLLSIVATYHFHTDNDIMSYRIIGLAARMCLELGLHRRDAIMKTFPAEADWSRITRLFWSVYSLDRRWSFGTGLPFVIQDDDIDPNLPEPDDSLPYLKSMVAYGRLSSKIWYSGLGYEGSTDVKREEIGFLDYQVCQWYKNIPESVMLPPDPTINGTPVSRGMQRLRVLLYLRMNHLRILIFRPVLHSSSSIVENRSYAQTVVDIAKDTIRVLARLNQTSDIYKTQQICFNYFLVAALAVLFLAVCHAPTDFNEQARDEFYMALNLVSEFTPKSYISKRLWNTIKGVRRIAEKLGVFGRNIGTGGNDPHSSAAVAMAGLAGHPIEDMSVYGGLGPVSELGSSPMNGLQMSHELTNLFEAVGASGSFGPDNFNTFVPHDTDIQNSGEGLAGVLSSDAEFSRVLRNLM</sequence>
<dbReference type="GO" id="GO:0008270">
    <property type="term" value="F:zinc ion binding"/>
    <property type="evidence" value="ECO:0007669"/>
    <property type="project" value="InterPro"/>
</dbReference>
<dbReference type="SMART" id="SM00906">
    <property type="entry name" value="Fungal_trans"/>
    <property type="match status" value="1"/>
</dbReference>
<keyword evidence="5" id="KW-0539">Nucleus</keyword>
<dbReference type="OrthoDB" id="3971593at2759"/>
<dbReference type="GO" id="GO:0006351">
    <property type="term" value="P:DNA-templated transcription"/>
    <property type="evidence" value="ECO:0007669"/>
    <property type="project" value="InterPro"/>
</dbReference>
<gene>
    <name evidence="8" type="ORF">PISL3812_02515</name>
</gene>
<organism evidence="8 9">
    <name type="scientific">Talaromyces islandicus</name>
    <name type="common">Penicillium islandicum</name>
    <dbReference type="NCBI Taxonomy" id="28573"/>
    <lineage>
        <taxon>Eukaryota</taxon>
        <taxon>Fungi</taxon>
        <taxon>Dikarya</taxon>
        <taxon>Ascomycota</taxon>
        <taxon>Pezizomycotina</taxon>
        <taxon>Eurotiomycetes</taxon>
        <taxon>Eurotiomycetidae</taxon>
        <taxon>Eurotiales</taxon>
        <taxon>Trichocomaceae</taxon>
        <taxon>Talaromyces</taxon>
        <taxon>Talaromyces sect. Islandici</taxon>
    </lineage>
</organism>
<reference evidence="8 9" key="1">
    <citation type="submission" date="2015-04" db="EMBL/GenBank/DDBJ databases">
        <authorList>
            <person name="Syromyatnikov M.Y."/>
            <person name="Popov V.N."/>
        </authorList>
    </citation>
    <scope>NUCLEOTIDE SEQUENCE [LARGE SCALE GENOMIC DNA]</scope>
    <source>
        <strain evidence="8">WF-38-12</strain>
    </source>
</reference>
<dbReference type="InterPro" id="IPR051127">
    <property type="entry name" value="Fungal_SecMet_Regulators"/>
</dbReference>
<dbReference type="Gene3D" id="4.10.240.10">
    <property type="entry name" value="Zn(2)-C6 fungal-type DNA-binding domain"/>
    <property type="match status" value="1"/>
</dbReference>
<evidence type="ECO:0000256" key="6">
    <source>
        <dbReference type="SAM" id="MobiDB-lite"/>
    </source>
</evidence>
<feature type="region of interest" description="Disordered" evidence="6">
    <location>
        <begin position="166"/>
        <end position="207"/>
    </location>
</feature>
<dbReference type="Pfam" id="PF04082">
    <property type="entry name" value="Fungal_trans"/>
    <property type="match status" value="1"/>
</dbReference>
<dbReference type="PROSITE" id="PS00463">
    <property type="entry name" value="ZN2_CY6_FUNGAL_1"/>
    <property type="match status" value="1"/>
</dbReference>
<dbReference type="GO" id="GO:0000435">
    <property type="term" value="P:positive regulation of transcription from RNA polymerase II promoter by galactose"/>
    <property type="evidence" value="ECO:0007669"/>
    <property type="project" value="TreeGrafter"/>
</dbReference>
<evidence type="ECO:0000259" key="7">
    <source>
        <dbReference type="PROSITE" id="PS50048"/>
    </source>
</evidence>
<dbReference type="PANTHER" id="PTHR47424:SF5">
    <property type="entry name" value="ZN(II)2CYS6 TRANSCRIPTION FACTOR (EUROFUNG)"/>
    <property type="match status" value="1"/>
</dbReference>
<dbReference type="CDD" id="cd12148">
    <property type="entry name" value="fungal_TF_MHR"/>
    <property type="match status" value="1"/>
</dbReference>
<dbReference type="GO" id="GO:0000981">
    <property type="term" value="F:DNA-binding transcription factor activity, RNA polymerase II-specific"/>
    <property type="evidence" value="ECO:0007669"/>
    <property type="project" value="InterPro"/>
</dbReference>
<feature type="compositionally biased region" description="Polar residues" evidence="6">
    <location>
        <begin position="55"/>
        <end position="66"/>
    </location>
</feature>
<keyword evidence="3" id="KW-0238">DNA-binding</keyword>
<dbReference type="InterPro" id="IPR036864">
    <property type="entry name" value="Zn2-C6_fun-type_DNA-bd_sf"/>
</dbReference>
<dbReference type="PROSITE" id="PS50048">
    <property type="entry name" value="ZN2_CY6_FUNGAL_2"/>
    <property type="match status" value="1"/>
</dbReference>
<dbReference type="PANTHER" id="PTHR47424">
    <property type="entry name" value="REGULATORY PROTEIN GAL4"/>
    <property type="match status" value="1"/>
</dbReference>
<name>A0A0U1LRU8_TALIS</name>
<protein>
    <submittedName>
        <fullName evidence="8">Putative transcriptional regulatory protein C417,09c</fullName>
    </submittedName>
</protein>
<evidence type="ECO:0000313" key="8">
    <source>
        <dbReference type="EMBL" id="CRG85454.1"/>
    </source>
</evidence>
<dbReference type="AlphaFoldDB" id="A0A0U1LRU8"/>
<proteinExistence type="predicted"/>
<feature type="compositionally biased region" description="Polar residues" evidence="6">
    <location>
        <begin position="166"/>
        <end position="192"/>
    </location>
</feature>
<dbReference type="GO" id="GO:0005634">
    <property type="term" value="C:nucleus"/>
    <property type="evidence" value="ECO:0007669"/>
    <property type="project" value="TreeGrafter"/>
</dbReference>
<dbReference type="OMA" id="DEIGIMY"/>
<dbReference type="GO" id="GO:0000978">
    <property type="term" value="F:RNA polymerase II cis-regulatory region sequence-specific DNA binding"/>
    <property type="evidence" value="ECO:0007669"/>
    <property type="project" value="TreeGrafter"/>
</dbReference>
<dbReference type="Proteomes" id="UP000054383">
    <property type="component" value="Unassembled WGS sequence"/>
</dbReference>
<accession>A0A0U1LRU8</accession>
<dbReference type="SUPFAM" id="SSF57701">
    <property type="entry name" value="Zn2/Cys6 DNA-binding domain"/>
    <property type="match status" value="1"/>
</dbReference>
<feature type="region of interest" description="Disordered" evidence="6">
    <location>
        <begin position="52"/>
        <end position="86"/>
    </location>
</feature>
<dbReference type="Pfam" id="PF00172">
    <property type="entry name" value="Zn_clus"/>
    <property type="match status" value="1"/>
</dbReference>
<evidence type="ECO:0000256" key="3">
    <source>
        <dbReference type="ARBA" id="ARBA00023125"/>
    </source>
</evidence>
<dbReference type="EMBL" id="CVMT01000002">
    <property type="protein sequence ID" value="CRG85454.1"/>
    <property type="molecule type" value="Genomic_DNA"/>
</dbReference>
<keyword evidence="1" id="KW-0479">Metal-binding</keyword>